<organism evidence="2 3">
    <name type="scientific">Kiloniella antarctica</name>
    <dbReference type="NCBI Taxonomy" id="1550907"/>
    <lineage>
        <taxon>Bacteria</taxon>
        <taxon>Pseudomonadati</taxon>
        <taxon>Pseudomonadota</taxon>
        <taxon>Alphaproteobacteria</taxon>
        <taxon>Rhodospirillales</taxon>
        <taxon>Kiloniellaceae</taxon>
        <taxon>Kiloniella</taxon>
    </lineage>
</organism>
<comment type="caution">
    <text evidence="2">The sequence shown here is derived from an EMBL/GenBank/DDBJ whole genome shotgun (WGS) entry which is preliminary data.</text>
</comment>
<keyword evidence="1" id="KW-0812">Transmembrane</keyword>
<evidence type="ECO:0000256" key="1">
    <source>
        <dbReference type="SAM" id="Phobius"/>
    </source>
</evidence>
<proteinExistence type="predicted"/>
<dbReference type="EMBL" id="JBHUII010000013">
    <property type="protein sequence ID" value="MFD2207778.1"/>
    <property type="molecule type" value="Genomic_DNA"/>
</dbReference>
<evidence type="ECO:0000313" key="2">
    <source>
        <dbReference type="EMBL" id="MFD2207778.1"/>
    </source>
</evidence>
<gene>
    <name evidence="2" type="ORF">ACFSKO_19360</name>
</gene>
<dbReference type="Proteomes" id="UP001597294">
    <property type="component" value="Unassembled WGS sequence"/>
</dbReference>
<keyword evidence="1" id="KW-0472">Membrane</keyword>
<reference evidence="3" key="1">
    <citation type="journal article" date="2019" name="Int. J. Syst. Evol. Microbiol.">
        <title>The Global Catalogue of Microorganisms (GCM) 10K type strain sequencing project: providing services to taxonomists for standard genome sequencing and annotation.</title>
        <authorList>
            <consortium name="The Broad Institute Genomics Platform"/>
            <consortium name="The Broad Institute Genome Sequencing Center for Infectious Disease"/>
            <person name="Wu L."/>
            <person name="Ma J."/>
        </authorList>
    </citation>
    <scope>NUCLEOTIDE SEQUENCE [LARGE SCALE GENOMIC DNA]</scope>
    <source>
        <strain evidence="3">CGMCC 4.7192</strain>
    </source>
</reference>
<name>A0ABW5BNP0_9PROT</name>
<feature type="transmembrane region" description="Helical" evidence="1">
    <location>
        <begin position="7"/>
        <end position="24"/>
    </location>
</feature>
<dbReference type="RefSeq" id="WP_380254761.1">
    <property type="nucleotide sequence ID" value="NZ_JBHUII010000013.1"/>
</dbReference>
<keyword evidence="1" id="KW-1133">Transmembrane helix</keyword>
<keyword evidence="3" id="KW-1185">Reference proteome</keyword>
<evidence type="ECO:0000313" key="3">
    <source>
        <dbReference type="Proteomes" id="UP001597294"/>
    </source>
</evidence>
<accession>A0ABW5BNP0</accession>
<sequence length="418" mass="46995">MQDFKFVIIVFLIGFISFFSFFHFSNDSVENIEVVVDIPSKSGRSATVTFWDTLGMALGLVPEVMHAEFLSPSKQSSMCQISSPSEESEIIWIDTMSSDFVSPIQIENGAVWPSTTKLINVSVGRFNKPVFLFLQSNNDVVWNLNIPDSVVVEGVVTASLLPSAIANVPEGVEKLVTMYESNRNAICPLFWDLPSEDEVMDYFGRKPDRVIRKEIESLFVVKDVNAPIQGISRLDARKIYSPVNMLVGKEPYVLRHVEEAEKIGAIVKIDYQDALKILMTSNKPSTDSLATEIKDQFLYVSKNYRLILRDFDLPDDFLNNTPQTFFVPSDVVLSSLTIPPSVNPEPRIRPALKVAPGSDEIDNASSHEISRNEKFMNSIRMEDSDKYFRTMGKHAFAPLDLTVAEIQELVDLDMSNVE</sequence>
<protein>
    <submittedName>
        <fullName evidence="2">Uncharacterized protein</fullName>
    </submittedName>
</protein>